<name>A0A5B7IAX8_PORTR</name>
<dbReference type="AlphaFoldDB" id="A0A5B7IAX8"/>
<proteinExistence type="predicted"/>
<evidence type="ECO:0000313" key="2">
    <source>
        <dbReference type="Proteomes" id="UP000324222"/>
    </source>
</evidence>
<evidence type="ECO:0000313" key="1">
    <source>
        <dbReference type="EMBL" id="MPC82571.1"/>
    </source>
</evidence>
<dbReference type="EMBL" id="VSRR010060146">
    <property type="protein sequence ID" value="MPC82571.1"/>
    <property type="molecule type" value="Genomic_DNA"/>
</dbReference>
<dbReference type="Proteomes" id="UP000324222">
    <property type="component" value="Unassembled WGS sequence"/>
</dbReference>
<protein>
    <submittedName>
        <fullName evidence="1">Uncharacterized protein</fullName>
    </submittedName>
</protein>
<comment type="caution">
    <text evidence="1">The sequence shown here is derived from an EMBL/GenBank/DDBJ whole genome shotgun (WGS) entry which is preliminary data.</text>
</comment>
<accession>A0A5B7IAX8</accession>
<keyword evidence="2" id="KW-1185">Reference proteome</keyword>
<organism evidence="1 2">
    <name type="scientific">Portunus trituberculatus</name>
    <name type="common">Swimming crab</name>
    <name type="synonym">Neptunus trituberculatus</name>
    <dbReference type="NCBI Taxonomy" id="210409"/>
    <lineage>
        <taxon>Eukaryota</taxon>
        <taxon>Metazoa</taxon>
        <taxon>Ecdysozoa</taxon>
        <taxon>Arthropoda</taxon>
        <taxon>Crustacea</taxon>
        <taxon>Multicrustacea</taxon>
        <taxon>Malacostraca</taxon>
        <taxon>Eumalacostraca</taxon>
        <taxon>Eucarida</taxon>
        <taxon>Decapoda</taxon>
        <taxon>Pleocyemata</taxon>
        <taxon>Brachyura</taxon>
        <taxon>Eubrachyura</taxon>
        <taxon>Portunoidea</taxon>
        <taxon>Portunidae</taxon>
        <taxon>Portuninae</taxon>
        <taxon>Portunus</taxon>
    </lineage>
</organism>
<reference evidence="1 2" key="1">
    <citation type="submission" date="2019-05" db="EMBL/GenBank/DDBJ databases">
        <title>Another draft genome of Portunus trituberculatus and its Hox gene families provides insights of decapod evolution.</title>
        <authorList>
            <person name="Jeong J.-H."/>
            <person name="Song I."/>
            <person name="Kim S."/>
            <person name="Choi T."/>
            <person name="Kim D."/>
            <person name="Ryu S."/>
            <person name="Kim W."/>
        </authorList>
    </citation>
    <scope>NUCLEOTIDE SEQUENCE [LARGE SCALE GENOMIC DNA]</scope>
    <source>
        <tissue evidence="1">Muscle</tissue>
    </source>
</reference>
<sequence>MSTTERQEISIVNIWQWPIGPRQQNVPPARVAGRAGGGRPGIPLRAAVIKGARGHNSRACL</sequence>
<gene>
    <name evidence="1" type="ORF">E2C01_077245</name>
</gene>